<gene>
    <name evidence="6" type="primary">rbsR_1</name>
    <name evidence="6" type="ORF">VVAX_03045</name>
</gene>
<dbReference type="EMBL" id="LR743507">
    <property type="protein sequence ID" value="CAA2105015.1"/>
    <property type="molecule type" value="Genomic_DNA"/>
</dbReference>
<feature type="compositionally biased region" description="Low complexity" evidence="4">
    <location>
        <begin position="349"/>
        <end position="359"/>
    </location>
</feature>
<organism evidence="6">
    <name type="scientific">Variovorax paradoxus</name>
    <dbReference type="NCBI Taxonomy" id="34073"/>
    <lineage>
        <taxon>Bacteria</taxon>
        <taxon>Pseudomonadati</taxon>
        <taxon>Pseudomonadota</taxon>
        <taxon>Betaproteobacteria</taxon>
        <taxon>Burkholderiales</taxon>
        <taxon>Comamonadaceae</taxon>
        <taxon>Variovorax</taxon>
    </lineage>
</organism>
<dbReference type="CDD" id="cd01392">
    <property type="entry name" value="HTH_LacI"/>
    <property type="match status" value="1"/>
</dbReference>
<sequence length="359" mass="38588">MSRISDVAQRAGVSTSTVSNVLNGRSDRMAKETLARVETAIRELKYRPNTSARQLKTGHTPLIGLLVPSMANPMYGFIAREVETLAQERYGFRIMIGNTYRDAAKEAHFFEDLMAHGVRGVIIISSLVDEQHVETAAERGLVVVSYDRRATPAAASVIDHVTVDSFESSRIATQHLIDSGHRRLAFVTPSGRTMSRSEKIAGFLAAAKSAGLEGSAQVIEGLPVDEYGDSMMSELGRMQAGELARAADRPTGVIGVNDLLAFGLMAGFRDAGLAVPQDVSVVGIDNVFLSTLMHPAMTSVRVPVPEMAQVMVERVMSRLSDPSLPTGEFVFAPTLVARDSVAPPRGRSSSEQASKSLSS</sequence>
<keyword evidence="1" id="KW-0805">Transcription regulation</keyword>
<evidence type="ECO:0000259" key="5">
    <source>
        <dbReference type="PROSITE" id="PS50932"/>
    </source>
</evidence>
<evidence type="ECO:0000256" key="4">
    <source>
        <dbReference type="SAM" id="MobiDB-lite"/>
    </source>
</evidence>
<evidence type="ECO:0000313" key="6">
    <source>
        <dbReference type="EMBL" id="CAA2105015.1"/>
    </source>
</evidence>
<dbReference type="Pfam" id="PF00356">
    <property type="entry name" value="LacI"/>
    <property type="match status" value="1"/>
</dbReference>
<reference evidence="6" key="1">
    <citation type="submission" date="2019-12" db="EMBL/GenBank/DDBJ databases">
        <authorList>
            <person name="Cremers G."/>
        </authorList>
    </citation>
    <scope>NUCLEOTIDE SEQUENCE</scope>
    <source>
        <strain evidence="6">Vvax</strain>
    </source>
</reference>
<dbReference type="RefSeq" id="WP_339090636.1">
    <property type="nucleotide sequence ID" value="NZ_LR743507.1"/>
</dbReference>
<dbReference type="InterPro" id="IPR046335">
    <property type="entry name" value="LacI/GalR-like_sensor"/>
</dbReference>
<keyword evidence="3" id="KW-0804">Transcription</keyword>
<dbReference type="AlphaFoldDB" id="A0A679JGF2"/>
<feature type="domain" description="HTH lacI-type" evidence="5">
    <location>
        <begin position="2"/>
        <end position="57"/>
    </location>
</feature>
<dbReference type="InterPro" id="IPR000843">
    <property type="entry name" value="HTH_LacI"/>
</dbReference>
<keyword evidence="2" id="KW-0238">DNA-binding</keyword>
<accession>A0A679JGF2</accession>
<dbReference type="InterPro" id="IPR010982">
    <property type="entry name" value="Lambda_DNA-bd_dom_sf"/>
</dbReference>
<dbReference type="SUPFAM" id="SSF53822">
    <property type="entry name" value="Periplasmic binding protein-like I"/>
    <property type="match status" value="1"/>
</dbReference>
<dbReference type="PANTHER" id="PTHR30146">
    <property type="entry name" value="LACI-RELATED TRANSCRIPTIONAL REPRESSOR"/>
    <property type="match status" value="1"/>
</dbReference>
<dbReference type="PROSITE" id="PS50932">
    <property type="entry name" value="HTH_LACI_2"/>
    <property type="match status" value="1"/>
</dbReference>
<dbReference type="Gene3D" id="1.10.260.40">
    <property type="entry name" value="lambda repressor-like DNA-binding domains"/>
    <property type="match status" value="1"/>
</dbReference>
<proteinExistence type="predicted"/>
<protein>
    <submittedName>
        <fullName evidence="6">Ribose operon repressor</fullName>
    </submittedName>
</protein>
<dbReference type="GO" id="GO:0003700">
    <property type="term" value="F:DNA-binding transcription factor activity"/>
    <property type="evidence" value="ECO:0007669"/>
    <property type="project" value="TreeGrafter"/>
</dbReference>
<dbReference type="PANTHER" id="PTHR30146:SF147">
    <property type="entry name" value="HTH-TYPE TRANSCRIPTIONAL REGULATOR DEGA"/>
    <property type="match status" value="1"/>
</dbReference>
<dbReference type="Pfam" id="PF13377">
    <property type="entry name" value="Peripla_BP_3"/>
    <property type="match status" value="1"/>
</dbReference>
<dbReference type="GO" id="GO:0000976">
    <property type="term" value="F:transcription cis-regulatory region binding"/>
    <property type="evidence" value="ECO:0007669"/>
    <property type="project" value="TreeGrafter"/>
</dbReference>
<dbReference type="PROSITE" id="PS00356">
    <property type="entry name" value="HTH_LACI_1"/>
    <property type="match status" value="1"/>
</dbReference>
<dbReference type="SUPFAM" id="SSF47413">
    <property type="entry name" value="lambda repressor-like DNA-binding domains"/>
    <property type="match status" value="1"/>
</dbReference>
<feature type="region of interest" description="Disordered" evidence="4">
    <location>
        <begin position="340"/>
        <end position="359"/>
    </location>
</feature>
<dbReference type="Gene3D" id="3.40.50.2300">
    <property type="match status" value="2"/>
</dbReference>
<dbReference type="SMART" id="SM00354">
    <property type="entry name" value="HTH_LACI"/>
    <property type="match status" value="1"/>
</dbReference>
<evidence type="ECO:0000256" key="1">
    <source>
        <dbReference type="ARBA" id="ARBA00023015"/>
    </source>
</evidence>
<evidence type="ECO:0000256" key="3">
    <source>
        <dbReference type="ARBA" id="ARBA00023163"/>
    </source>
</evidence>
<evidence type="ECO:0000256" key="2">
    <source>
        <dbReference type="ARBA" id="ARBA00023125"/>
    </source>
</evidence>
<dbReference type="InterPro" id="IPR028082">
    <property type="entry name" value="Peripla_BP_I"/>
</dbReference>
<name>A0A679JGF2_VARPD</name>